<accession>A0ABX9CHQ0</accession>
<proteinExistence type="predicted"/>
<gene>
    <name evidence="1" type="ORF">GAR05_03260</name>
</gene>
<dbReference type="EMBL" id="PXXW01000025">
    <property type="protein sequence ID" value="RAN98126.1"/>
    <property type="molecule type" value="Genomic_DNA"/>
</dbReference>
<evidence type="ECO:0000313" key="2">
    <source>
        <dbReference type="Proteomes" id="UP000249334"/>
    </source>
</evidence>
<protein>
    <submittedName>
        <fullName evidence="1">Uncharacterized protein</fullName>
    </submittedName>
</protein>
<name>A0ABX9CHQ0_9ACTN</name>
<evidence type="ECO:0000313" key="1">
    <source>
        <dbReference type="EMBL" id="RAN98126.1"/>
    </source>
</evidence>
<dbReference type="Proteomes" id="UP000249334">
    <property type="component" value="Unassembled WGS sequence"/>
</dbReference>
<organism evidence="1 2">
    <name type="scientific">Micromonospora saelicesensis</name>
    <dbReference type="NCBI Taxonomy" id="285676"/>
    <lineage>
        <taxon>Bacteria</taxon>
        <taxon>Bacillati</taxon>
        <taxon>Actinomycetota</taxon>
        <taxon>Actinomycetes</taxon>
        <taxon>Micromonosporales</taxon>
        <taxon>Micromonosporaceae</taxon>
        <taxon>Micromonospora</taxon>
    </lineage>
</organism>
<keyword evidence="2" id="KW-1185">Reference proteome</keyword>
<comment type="caution">
    <text evidence="1">The sequence shown here is derived from an EMBL/GenBank/DDBJ whole genome shotgun (WGS) entry which is preliminary data.</text>
</comment>
<sequence>MCRYPCSLGPAFSLVGLLPAHVVAAEQSS</sequence>
<reference evidence="1 2" key="1">
    <citation type="submission" date="2018-03" db="EMBL/GenBank/DDBJ databases">
        <title>Genomic framework for the identification of Micromonospora saelicesensis and Micromonospora noduli.</title>
        <authorList>
            <person name="Riesco R."/>
            <person name="Trujillo M.E."/>
        </authorList>
    </citation>
    <scope>NUCLEOTIDE SEQUENCE [LARGE SCALE GENOMIC DNA]</scope>
    <source>
        <strain evidence="1 2">GAR05</strain>
    </source>
</reference>